<protein>
    <submittedName>
        <fullName evidence="2">GNAT family N-acetyltransferase</fullName>
    </submittedName>
</protein>
<name>A0A2T1G0Y6_9CYAN</name>
<reference evidence="2 3" key="1">
    <citation type="submission" date="2018-03" db="EMBL/GenBank/DDBJ databases">
        <title>The ancient ancestry and fast evolution of plastids.</title>
        <authorList>
            <person name="Moore K.R."/>
            <person name="Magnabosco C."/>
            <person name="Momper L."/>
            <person name="Gold D.A."/>
            <person name="Bosak T."/>
            <person name="Fournier G.P."/>
        </authorList>
    </citation>
    <scope>NUCLEOTIDE SEQUENCE [LARGE SCALE GENOMIC DNA]</scope>
    <source>
        <strain evidence="2 3">CCALA 037</strain>
    </source>
</reference>
<dbReference type="PROSITE" id="PS51186">
    <property type="entry name" value="GNAT"/>
    <property type="match status" value="1"/>
</dbReference>
<comment type="caution">
    <text evidence="2">The sequence shown here is derived from an EMBL/GenBank/DDBJ whole genome shotgun (WGS) entry which is preliminary data.</text>
</comment>
<accession>A0A2T1G0Y6</accession>
<evidence type="ECO:0000313" key="2">
    <source>
        <dbReference type="EMBL" id="PSB50881.1"/>
    </source>
</evidence>
<dbReference type="InterPro" id="IPR000182">
    <property type="entry name" value="GNAT_dom"/>
</dbReference>
<gene>
    <name evidence="2" type="ORF">C7B77_22260</name>
</gene>
<organism evidence="2 3">
    <name type="scientific">Chamaesiphon polymorphus CCALA 037</name>
    <dbReference type="NCBI Taxonomy" id="2107692"/>
    <lineage>
        <taxon>Bacteria</taxon>
        <taxon>Bacillati</taxon>
        <taxon>Cyanobacteriota</taxon>
        <taxon>Cyanophyceae</taxon>
        <taxon>Gomontiellales</taxon>
        <taxon>Chamaesiphonaceae</taxon>
        <taxon>Chamaesiphon</taxon>
    </lineage>
</organism>
<evidence type="ECO:0000259" key="1">
    <source>
        <dbReference type="PROSITE" id="PS51186"/>
    </source>
</evidence>
<dbReference type="EMBL" id="PVWO01000380">
    <property type="protein sequence ID" value="PSB50881.1"/>
    <property type="molecule type" value="Genomic_DNA"/>
</dbReference>
<evidence type="ECO:0000313" key="3">
    <source>
        <dbReference type="Proteomes" id="UP000238937"/>
    </source>
</evidence>
<dbReference type="Gene3D" id="3.40.630.30">
    <property type="match status" value="1"/>
</dbReference>
<feature type="domain" description="N-acetyltransferase" evidence="1">
    <location>
        <begin position="32"/>
        <end position="210"/>
    </location>
</feature>
<sequence length="213" mass="24840">MNPNSAQNQHNLDMTANTANISEPIAIDLDRIEIRAVREDEIHCVAEIVTRSFHFDRGWMGWFTPLFKLGIAEDLRHRLRSHNAGLSHSKPQQQVCSVAVYVDRGQSQVIGTIEVGIRTTNYRQPTPHRYPYISNLAVSRDFRRRGVAQQLLNSCEELTKSWGYTEIFLHVMGDNQRGRNLYQKLGYEIVSREMVWSIIPWHRPERLFLRKQL</sequence>
<dbReference type="GO" id="GO:0016747">
    <property type="term" value="F:acyltransferase activity, transferring groups other than amino-acyl groups"/>
    <property type="evidence" value="ECO:0007669"/>
    <property type="project" value="InterPro"/>
</dbReference>
<proteinExistence type="predicted"/>
<dbReference type="PANTHER" id="PTHR47489:SF2">
    <property type="entry name" value="GCN5-RELATED N-ACETYLTRANSFERASE 5, CHLOROPLASTIC"/>
    <property type="match status" value="1"/>
</dbReference>
<dbReference type="Proteomes" id="UP000238937">
    <property type="component" value="Unassembled WGS sequence"/>
</dbReference>
<dbReference type="InterPro" id="IPR016181">
    <property type="entry name" value="Acyl_CoA_acyltransferase"/>
</dbReference>
<dbReference type="Pfam" id="PF00583">
    <property type="entry name" value="Acetyltransf_1"/>
    <property type="match status" value="1"/>
</dbReference>
<dbReference type="CDD" id="cd04301">
    <property type="entry name" value="NAT_SF"/>
    <property type="match status" value="1"/>
</dbReference>
<dbReference type="AlphaFoldDB" id="A0A2T1G0Y6"/>
<keyword evidence="2" id="KW-0808">Transferase</keyword>
<dbReference type="PANTHER" id="PTHR47489">
    <property type="entry name" value="ACYL-COA N-ACYLTRANSFERASES (NAT) SUPERFAMILY PROTEIN"/>
    <property type="match status" value="1"/>
</dbReference>
<dbReference type="SUPFAM" id="SSF55729">
    <property type="entry name" value="Acyl-CoA N-acyltransferases (Nat)"/>
    <property type="match status" value="1"/>
</dbReference>
<keyword evidence="3" id="KW-1185">Reference proteome</keyword>